<dbReference type="GO" id="GO:0004888">
    <property type="term" value="F:transmembrane signaling receptor activity"/>
    <property type="evidence" value="ECO:0007669"/>
    <property type="project" value="InterPro"/>
</dbReference>
<evidence type="ECO:0000256" key="5">
    <source>
        <dbReference type="ARBA" id="ARBA00023136"/>
    </source>
</evidence>
<organism evidence="11 12">
    <name type="scientific">Crenobacter intestini</name>
    <dbReference type="NCBI Taxonomy" id="2563443"/>
    <lineage>
        <taxon>Bacteria</taxon>
        <taxon>Pseudomonadati</taxon>
        <taxon>Pseudomonadota</taxon>
        <taxon>Betaproteobacteria</taxon>
        <taxon>Neisseriales</taxon>
        <taxon>Neisseriaceae</taxon>
        <taxon>Crenobacter</taxon>
    </lineage>
</organism>
<dbReference type="Gene3D" id="1.10.287.950">
    <property type="entry name" value="Methyl-accepting chemotaxis protein"/>
    <property type="match status" value="1"/>
</dbReference>
<dbReference type="SUPFAM" id="SSF58104">
    <property type="entry name" value="Methyl-accepting chemotaxis protein (MCP) signaling domain"/>
    <property type="match status" value="1"/>
</dbReference>
<dbReference type="GO" id="GO:0006935">
    <property type="term" value="P:chemotaxis"/>
    <property type="evidence" value="ECO:0007669"/>
    <property type="project" value="InterPro"/>
</dbReference>
<dbReference type="Pfam" id="PF17200">
    <property type="entry name" value="sCache_2"/>
    <property type="match status" value="1"/>
</dbReference>
<evidence type="ECO:0000256" key="3">
    <source>
        <dbReference type="ARBA" id="ARBA00022692"/>
    </source>
</evidence>
<dbReference type="Pfam" id="PF00015">
    <property type="entry name" value="MCPsignal"/>
    <property type="match status" value="1"/>
</dbReference>
<protein>
    <submittedName>
        <fullName evidence="11">Methyl-accepting chemotaxis protein</fullName>
    </submittedName>
</protein>
<gene>
    <name evidence="11" type="ORF">E5K04_07050</name>
</gene>
<dbReference type="PROSITE" id="PS50111">
    <property type="entry name" value="CHEMOTAXIS_TRANSDUC_2"/>
    <property type="match status" value="1"/>
</dbReference>
<keyword evidence="3 9" id="KW-0812">Transmembrane</keyword>
<dbReference type="PANTHER" id="PTHR32089:SF119">
    <property type="entry name" value="METHYL-ACCEPTING CHEMOTAXIS PROTEIN CTPL"/>
    <property type="match status" value="1"/>
</dbReference>
<dbReference type="InterPro" id="IPR004089">
    <property type="entry name" value="MCPsignal_dom"/>
</dbReference>
<evidence type="ECO:0000256" key="6">
    <source>
        <dbReference type="ARBA" id="ARBA00023224"/>
    </source>
</evidence>
<evidence type="ECO:0000256" key="2">
    <source>
        <dbReference type="ARBA" id="ARBA00022475"/>
    </source>
</evidence>
<comment type="similarity">
    <text evidence="7">Belongs to the methyl-accepting chemotaxis (MCP) protein family.</text>
</comment>
<feature type="transmembrane region" description="Helical" evidence="9">
    <location>
        <begin position="64"/>
        <end position="84"/>
    </location>
</feature>
<dbReference type="AlphaFoldDB" id="A0A4T0UXB9"/>
<dbReference type="SMART" id="SM00283">
    <property type="entry name" value="MA"/>
    <property type="match status" value="1"/>
</dbReference>
<proteinExistence type="inferred from homology"/>
<evidence type="ECO:0000256" key="1">
    <source>
        <dbReference type="ARBA" id="ARBA00004651"/>
    </source>
</evidence>
<dbReference type="Proteomes" id="UP000308891">
    <property type="component" value="Unassembled WGS sequence"/>
</dbReference>
<keyword evidence="4 9" id="KW-1133">Transmembrane helix</keyword>
<dbReference type="EMBL" id="STGJ01000006">
    <property type="protein sequence ID" value="TIC83770.1"/>
    <property type="molecule type" value="Genomic_DNA"/>
</dbReference>
<dbReference type="InterPro" id="IPR033480">
    <property type="entry name" value="sCache_2"/>
</dbReference>
<feature type="domain" description="Methyl-accepting transducer" evidence="10">
    <location>
        <begin position="322"/>
        <end position="558"/>
    </location>
</feature>
<keyword evidence="2" id="KW-1003">Cell membrane</keyword>
<evidence type="ECO:0000259" key="10">
    <source>
        <dbReference type="PROSITE" id="PS50111"/>
    </source>
</evidence>
<keyword evidence="6 8" id="KW-0807">Transducer</keyword>
<evidence type="ECO:0000256" key="9">
    <source>
        <dbReference type="SAM" id="Phobius"/>
    </source>
</evidence>
<dbReference type="GO" id="GO:0007165">
    <property type="term" value="P:signal transduction"/>
    <property type="evidence" value="ECO:0007669"/>
    <property type="project" value="UniProtKB-KW"/>
</dbReference>
<evidence type="ECO:0000256" key="7">
    <source>
        <dbReference type="ARBA" id="ARBA00029447"/>
    </source>
</evidence>
<dbReference type="GO" id="GO:0005886">
    <property type="term" value="C:plasma membrane"/>
    <property type="evidence" value="ECO:0007669"/>
    <property type="project" value="UniProtKB-SubCell"/>
</dbReference>
<comment type="caution">
    <text evidence="11">The sequence shown here is derived from an EMBL/GenBank/DDBJ whole genome shotgun (WGS) entry which is preliminary data.</text>
</comment>
<comment type="subcellular location">
    <subcellularLocation>
        <location evidence="1">Cell membrane</location>
        <topology evidence="1">Multi-pass membrane protein</topology>
    </subcellularLocation>
</comment>
<dbReference type="Gene3D" id="3.30.450.20">
    <property type="entry name" value="PAS domain"/>
    <property type="match status" value="1"/>
</dbReference>
<dbReference type="CDD" id="cd11386">
    <property type="entry name" value="MCP_signal"/>
    <property type="match status" value="1"/>
</dbReference>
<dbReference type="PRINTS" id="PR00260">
    <property type="entry name" value="CHEMTRNSDUCR"/>
</dbReference>
<keyword evidence="12" id="KW-1185">Reference proteome</keyword>
<accession>A0A4T0UXB9</accession>
<evidence type="ECO:0000313" key="11">
    <source>
        <dbReference type="EMBL" id="TIC83770.1"/>
    </source>
</evidence>
<sequence>MMAMCGARSAKKRRTDSRLMGVPCQVKHQYQYLLTGHIFSWNNDGHNKTVVAARGNAMTVKKQLLAQLAAMLLGVVLMAGWGLYNLYTSLVEAHRETVTEQAQGAVSIIRAYEDAARSGTLPVAEAQARAKAALLASRFGEDGYFYLLDDKLNFIAHPIKPKLAGTSMYALKTPDGKNLGEIFAAAMAANDVARYDWPKPGADAPVGKMSMNLKSGDWGWVVGTGIYIDEISGDVLSHAFEQGGVLAVLALLLGALGVMISRNILRVLGGEPAYARDVVGEVAAGRLYTEVKLQPGDRDSLLAGIAQMQARLRETVGAVAGHARVLNERAEVLDVSVSRVAERSGEQSSAATSMAAAIEEMTQGIAQISGSAEQAQALGVRSGEFSREGGAVVRGAVDEMREINKTVDAAAGSLSSLVNDVAGISSIVAVIREIADQTNLLALNAAIEAARAGETGRGFAVVADEVRKLAERTSGATGEIVVKIGHIQQLSDSTREAMLEAVGKVATGVELADKGREAIDRIEESSGTVQGAVKDISGSLREQSAASAEIATHVEQIAASAGDNAAAAREAAQAAAAMRELSGALRQSVAHFQLN</sequence>
<evidence type="ECO:0000313" key="12">
    <source>
        <dbReference type="Proteomes" id="UP000308891"/>
    </source>
</evidence>
<dbReference type="PANTHER" id="PTHR32089">
    <property type="entry name" value="METHYL-ACCEPTING CHEMOTAXIS PROTEIN MCPB"/>
    <property type="match status" value="1"/>
</dbReference>
<evidence type="ECO:0000256" key="4">
    <source>
        <dbReference type="ARBA" id="ARBA00022989"/>
    </source>
</evidence>
<name>A0A4T0UXB9_9NEIS</name>
<dbReference type="FunFam" id="1.10.287.950:FF:000001">
    <property type="entry name" value="Methyl-accepting chemotaxis sensory transducer"/>
    <property type="match status" value="1"/>
</dbReference>
<dbReference type="SMART" id="SM01049">
    <property type="entry name" value="Cache_2"/>
    <property type="match status" value="1"/>
</dbReference>
<keyword evidence="5 9" id="KW-0472">Membrane</keyword>
<dbReference type="InterPro" id="IPR004090">
    <property type="entry name" value="Chemotax_Me-accpt_rcpt"/>
</dbReference>
<reference evidence="11 12" key="1">
    <citation type="submission" date="2019-04" db="EMBL/GenBank/DDBJ databases">
        <title>Crenobacter sp. nov.</title>
        <authorList>
            <person name="Shi S."/>
        </authorList>
    </citation>
    <scope>NUCLEOTIDE SEQUENCE [LARGE SCALE GENOMIC DNA]</scope>
    <source>
        <strain evidence="11 12">GY 70310</strain>
    </source>
</reference>
<dbReference type="OrthoDB" id="8899037at2"/>
<evidence type="ECO:0000256" key="8">
    <source>
        <dbReference type="PROSITE-ProRule" id="PRU00284"/>
    </source>
</evidence>